<feature type="compositionally biased region" description="Basic and acidic residues" evidence="2">
    <location>
        <begin position="66"/>
        <end position="81"/>
    </location>
</feature>
<dbReference type="AlphaFoldDB" id="A0A7S3J3H8"/>
<keyword evidence="1" id="KW-0175">Coiled coil</keyword>
<protein>
    <submittedName>
        <fullName evidence="3">Uncharacterized protein</fullName>
    </submittedName>
</protein>
<sequence>MEKYKKHVNYKMYLNTKHTVDLRPSLDDAKDRFQNDSVEENIDSFPNKLKVYTTPQKKMRSRPLPHKGDESYQKEEKDVNKRMSYQPEDIGKDFNNEKTSIALSEKEKELEDMQNQFLSKIDERTKKESQLKELNTIITNLQAKLRDKTQENRELRDKINFLLQIQ</sequence>
<proteinExistence type="predicted"/>
<evidence type="ECO:0000256" key="1">
    <source>
        <dbReference type="SAM" id="Coils"/>
    </source>
</evidence>
<organism evidence="3">
    <name type="scientific">Euplotes harpa</name>
    <dbReference type="NCBI Taxonomy" id="151035"/>
    <lineage>
        <taxon>Eukaryota</taxon>
        <taxon>Sar</taxon>
        <taxon>Alveolata</taxon>
        <taxon>Ciliophora</taxon>
        <taxon>Intramacronucleata</taxon>
        <taxon>Spirotrichea</taxon>
        <taxon>Hypotrichia</taxon>
        <taxon>Euplotida</taxon>
        <taxon>Euplotidae</taxon>
        <taxon>Euplotes</taxon>
    </lineage>
</organism>
<feature type="region of interest" description="Disordered" evidence="2">
    <location>
        <begin position="55"/>
        <end position="96"/>
    </location>
</feature>
<name>A0A7S3J3H8_9SPIT</name>
<evidence type="ECO:0000256" key="2">
    <source>
        <dbReference type="SAM" id="MobiDB-lite"/>
    </source>
</evidence>
<evidence type="ECO:0000313" key="3">
    <source>
        <dbReference type="EMBL" id="CAE0343507.1"/>
    </source>
</evidence>
<gene>
    <name evidence="3" type="ORF">EHAR0213_LOCUS2414</name>
</gene>
<feature type="coiled-coil region" evidence="1">
    <location>
        <begin position="96"/>
        <end position="165"/>
    </location>
</feature>
<reference evidence="3" key="1">
    <citation type="submission" date="2021-01" db="EMBL/GenBank/DDBJ databases">
        <authorList>
            <person name="Corre E."/>
            <person name="Pelletier E."/>
            <person name="Niang G."/>
            <person name="Scheremetjew M."/>
            <person name="Finn R."/>
            <person name="Kale V."/>
            <person name="Holt S."/>
            <person name="Cochrane G."/>
            <person name="Meng A."/>
            <person name="Brown T."/>
            <person name="Cohen L."/>
        </authorList>
    </citation>
    <scope>NUCLEOTIDE SEQUENCE</scope>
    <source>
        <strain evidence="3">FSP1.4</strain>
    </source>
</reference>
<accession>A0A7S3J3H8</accession>
<dbReference type="EMBL" id="HBII01005373">
    <property type="protein sequence ID" value="CAE0343507.1"/>
    <property type="molecule type" value="Transcribed_RNA"/>
</dbReference>